<dbReference type="InterPro" id="IPR011948">
    <property type="entry name" value="Dullard_phosphatase"/>
</dbReference>
<dbReference type="GO" id="GO:0016791">
    <property type="term" value="F:phosphatase activity"/>
    <property type="evidence" value="ECO:0007669"/>
    <property type="project" value="InterPro"/>
</dbReference>
<dbReference type="SUPFAM" id="SSF56784">
    <property type="entry name" value="HAD-like"/>
    <property type="match status" value="1"/>
</dbReference>
<accession>A0A1R2B4Z8</accession>
<comment type="caution">
    <text evidence="2">The sequence shown here is derived from an EMBL/GenBank/DDBJ whole genome shotgun (WGS) entry which is preliminary data.</text>
</comment>
<dbReference type="InterPro" id="IPR023214">
    <property type="entry name" value="HAD_sf"/>
</dbReference>
<sequence>MNSLLPGIYNRTFNGSFSIKSLPIKPKLNLKNKSELHKEISTIPNSNSKVFSFEKFNQYFIKRKAVVTKKKLLDISSDKLRQENNNKEENTPIKIVRLSFVKKQILSNSQAIIKFPKANKSQKTLVLDLDETLICSKVDKQPEITLSGSPLLSFSIRPYAKELLEYAGEFFEVVIFTASTKRYADRILDYLDPSGKLIKYRFYRENCIKTDKGFIKDLSIIQGRELGSVIIVDDQPISYSYQRLNGFPVSSWLGDKDDNELLKLIFFLKTLKNIADVRVFIKKYLDHDNN</sequence>
<dbReference type="OrthoDB" id="277011at2759"/>
<keyword evidence="3" id="KW-1185">Reference proteome</keyword>
<dbReference type="PROSITE" id="PS50969">
    <property type="entry name" value="FCP1"/>
    <property type="match status" value="1"/>
</dbReference>
<evidence type="ECO:0000313" key="2">
    <source>
        <dbReference type="EMBL" id="OMJ71842.1"/>
    </source>
</evidence>
<dbReference type="CDD" id="cd07521">
    <property type="entry name" value="HAD_FCP1-like"/>
    <property type="match status" value="1"/>
</dbReference>
<feature type="domain" description="FCP1 homology" evidence="1">
    <location>
        <begin position="118"/>
        <end position="271"/>
    </location>
</feature>
<dbReference type="InterPro" id="IPR050365">
    <property type="entry name" value="TIM50"/>
</dbReference>
<dbReference type="NCBIfam" id="TIGR02251">
    <property type="entry name" value="HIF-SF_euk"/>
    <property type="match status" value="1"/>
</dbReference>
<dbReference type="InterPro" id="IPR004274">
    <property type="entry name" value="FCP1_dom"/>
</dbReference>
<organism evidence="2 3">
    <name type="scientific">Stentor coeruleus</name>
    <dbReference type="NCBI Taxonomy" id="5963"/>
    <lineage>
        <taxon>Eukaryota</taxon>
        <taxon>Sar</taxon>
        <taxon>Alveolata</taxon>
        <taxon>Ciliophora</taxon>
        <taxon>Postciliodesmatophora</taxon>
        <taxon>Heterotrichea</taxon>
        <taxon>Heterotrichida</taxon>
        <taxon>Stentoridae</taxon>
        <taxon>Stentor</taxon>
    </lineage>
</organism>
<protein>
    <recommendedName>
        <fullName evidence="1">FCP1 homology domain-containing protein</fullName>
    </recommendedName>
</protein>
<evidence type="ECO:0000313" key="3">
    <source>
        <dbReference type="Proteomes" id="UP000187209"/>
    </source>
</evidence>
<reference evidence="2 3" key="1">
    <citation type="submission" date="2016-11" db="EMBL/GenBank/DDBJ databases">
        <title>The macronuclear genome of Stentor coeruleus: a giant cell with tiny introns.</title>
        <authorList>
            <person name="Slabodnick M."/>
            <person name="Ruby J.G."/>
            <person name="Reiff S.B."/>
            <person name="Swart E.C."/>
            <person name="Gosai S."/>
            <person name="Prabakaran S."/>
            <person name="Witkowska E."/>
            <person name="Larue G.E."/>
            <person name="Fisher S."/>
            <person name="Freeman R.M."/>
            <person name="Gunawardena J."/>
            <person name="Chu W."/>
            <person name="Stover N.A."/>
            <person name="Gregory B.D."/>
            <person name="Nowacki M."/>
            <person name="Derisi J."/>
            <person name="Roy S.W."/>
            <person name="Marshall W.F."/>
            <person name="Sood P."/>
        </authorList>
    </citation>
    <scope>NUCLEOTIDE SEQUENCE [LARGE SCALE GENOMIC DNA]</scope>
    <source>
        <strain evidence="2">WM001</strain>
    </source>
</reference>
<name>A0A1R2B4Z8_9CILI</name>
<dbReference type="Proteomes" id="UP000187209">
    <property type="component" value="Unassembled WGS sequence"/>
</dbReference>
<gene>
    <name evidence="2" type="ORF">SteCoe_29852</name>
</gene>
<dbReference type="AlphaFoldDB" id="A0A1R2B4Z8"/>
<evidence type="ECO:0000259" key="1">
    <source>
        <dbReference type="PROSITE" id="PS50969"/>
    </source>
</evidence>
<dbReference type="SMART" id="SM00577">
    <property type="entry name" value="CPDc"/>
    <property type="match status" value="1"/>
</dbReference>
<dbReference type="FunFam" id="3.40.50.1000:FF:000093">
    <property type="entry name" value="NLI interacting factor-like phosphatase family protein"/>
    <property type="match status" value="1"/>
</dbReference>
<dbReference type="InterPro" id="IPR036412">
    <property type="entry name" value="HAD-like_sf"/>
</dbReference>
<dbReference type="Pfam" id="PF03031">
    <property type="entry name" value="NIF"/>
    <property type="match status" value="1"/>
</dbReference>
<dbReference type="EMBL" id="MPUH01000952">
    <property type="protein sequence ID" value="OMJ71842.1"/>
    <property type="molecule type" value="Genomic_DNA"/>
</dbReference>
<dbReference type="Gene3D" id="3.40.50.1000">
    <property type="entry name" value="HAD superfamily/HAD-like"/>
    <property type="match status" value="1"/>
</dbReference>
<proteinExistence type="predicted"/>
<dbReference type="PANTHER" id="PTHR12210">
    <property type="entry name" value="DULLARD PROTEIN PHOSPHATASE"/>
    <property type="match status" value="1"/>
</dbReference>